<dbReference type="GO" id="GO:0006506">
    <property type="term" value="P:GPI anchor biosynthetic process"/>
    <property type="evidence" value="ECO:0007669"/>
    <property type="project" value="TreeGrafter"/>
</dbReference>
<feature type="non-terminal residue" evidence="5">
    <location>
        <position position="194"/>
    </location>
</feature>
<organism evidence="5">
    <name type="scientific">mine drainage metagenome</name>
    <dbReference type="NCBI Taxonomy" id="410659"/>
    <lineage>
        <taxon>unclassified sequences</taxon>
        <taxon>metagenomes</taxon>
        <taxon>ecological metagenomes</taxon>
    </lineage>
</organism>
<feature type="domain" description="Glycosyltransferase 2-like" evidence="4">
    <location>
        <begin position="1"/>
        <end position="131"/>
    </location>
</feature>
<evidence type="ECO:0000259" key="4">
    <source>
        <dbReference type="Pfam" id="PF00535"/>
    </source>
</evidence>
<comment type="similarity">
    <text evidence="1">Belongs to the glycosyltransferase 2 family.</text>
</comment>
<protein>
    <submittedName>
        <fullName evidence="5">Dolichyl-phosphate beta-D-mannosyltransferase</fullName>
    </submittedName>
</protein>
<dbReference type="PANTHER" id="PTHR43398:SF1">
    <property type="entry name" value="DOLICHOL-PHOSPHATE MANNOSYLTRANSFERASE SUBUNIT 1"/>
    <property type="match status" value="1"/>
</dbReference>
<sequence>WVVDDASPDGTADVARSLTGSLPVHVVERTGQRGLATAVLEGFRRATGAVLAVMDADGSHPPSILPRLIGAVRDGSAEMAIATREVWSGDSPGLTIGRRLVSAAGRSLARPLTRVPDPMSGFFAIRRELLDRAPLDPIGYKIGLEILVRCRPDPVAEIPYRFLPRIAGESKLDRGEIGRYLRHLTRLYRIRSPG</sequence>
<evidence type="ECO:0000313" key="5">
    <source>
        <dbReference type="EMBL" id="EQD73517.1"/>
    </source>
</evidence>
<dbReference type="CDD" id="cd06442">
    <property type="entry name" value="DPM1_like"/>
    <property type="match status" value="1"/>
</dbReference>
<gene>
    <name evidence="5" type="ORF">B1B_03181</name>
</gene>
<comment type="caution">
    <text evidence="5">The sequence shown here is derived from an EMBL/GenBank/DDBJ whole genome shotgun (WGS) entry which is preliminary data.</text>
</comment>
<dbReference type="Gene3D" id="3.90.550.10">
    <property type="entry name" value="Spore Coat Polysaccharide Biosynthesis Protein SpsA, Chain A"/>
    <property type="match status" value="1"/>
</dbReference>
<dbReference type="PANTHER" id="PTHR43398">
    <property type="entry name" value="DOLICHOL-PHOSPHATE MANNOSYLTRANSFERASE SUBUNIT 1"/>
    <property type="match status" value="1"/>
</dbReference>
<dbReference type="InterPro" id="IPR029044">
    <property type="entry name" value="Nucleotide-diphossugar_trans"/>
</dbReference>
<dbReference type="Pfam" id="PF00535">
    <property type="entry name" value="Glycos_transf_2"/>
    <property type="match status" value="1"/>
</dbReference>
<evidence type="ECO:0000256" key="3">
    <source>
        <dbReference type="ARBA" id="ARBA00022679"/>
    </source>
</evidence>
<dbReference type="InterPro" id="IPR039528">
    <property type="entry name" value="DPM1-like"/>
</dbReference>
<dbReference type="EMBL" id="AUZY01001934">
    <property type="protein sequence ID" value="EQD73517.1"/>
    <property type="molecule type" value="Genomic_DNA"/>
</dbReference>
<evidence type="ECO:0000256" key="1">
    <source>
        <dbReference type="ARBA" id="ARBA00006739"/>
    </source>
</evidence>
<keyword evidence="3 5" id="KW-0808">Transferase</keyword>
<accession>T1BUI0</accession>
<dbReference type="SUPFAM" id="SSF53448">
    <property type="entry name" value="Nucleotide-diphospho-sugar transferases"/>
    <property type="match status" value="1"/>
</dbReference>
<evidence type="ECO:0000256" key="2">
    <source>
        <dbReference type="ARBA" id="ARBA00022676"/>
    </source>
</evidence>
<dbReference type="InterPro" id="IPR001173">
    <property type="entry name" value="Glyco_trans_2-like"/>
</dbReference>
<proteinExistence type="inferred from homology"/>
<dbReference type="AlphaFoldDB" id="T1BUI0"/>
<feature type="non-terminal residue" evidence="5">
    <location>
        <position position="1"/>
    </location>
</feature>
<reference evidence="5" key="2">
    <citation type="journal article" date="2014" name="ISME J.">
        <title>Microbial stratification in low pH oxic and suboxic macroscopic growths along an acid mine drainage.</title>
        <authorList>
            <person name="Mendez-Garcia C."/>
            <person name="Mesa V."/>
            <person name="Sprenger R.R."/>
            <person name="Richter M."/>
            <person name="Diez M.S."/>
            <person name="Solano J."/>
            <person name="Bargiela R."/>
            <person name="Golyshina O.V."/>
            <person name="Manteca A."/>
            <person name="Ramos J.L."/>
            <person name="Gallego J.R."/>
            <person name="Llorente I."/>
            <person name="Martins Dos Santos V.A."/>
            <person name="Jensen O.N."/>
            <person name="Pelaez A.I."/>
            <person name="Sanchez J."/>
            <person name="Ferrer M."/>
        </authorList>
    </citation>
    <scope>NUCLEOTIDE SEQUENCE</scope>
</reference>
<dbReference type="GO" id="GO:0035269">
    <property type="term" value="P:protein O-linked glycosylation via mannose"/>
    <property type="evidence" value="ECO:0007669"/>
    <property type="project" value="TreeGrafter"/>
</dbReference>
<keyword evidence="2 5" id="KW-0328">Glycosyltransferase</keyword>
<dbReference type="GO" id="GO:0004582">
    <property type="term" value="F:dolichyl-phosphate beta-D-mannosyltransferase activity"/>
    <property type="evidence" value="ECO:0007669"/>
    <property type="project" value="InterPro"/>
</dbReference>
<dbReference type="GO" id="GO:0006488">
    <property type="term" value="P:dolichol-linked oligosaccharide biosynthetic process"/>
    <property type="evidence" value="ECO:0007669"/>
    <property type="project" value="TreeGrafter"/>
</dbReference>
<name>T1BUI0_9ZZZZ</name>
<reference evidence="5" key="1">
    <citation type="submission" date="2013-08" db="EMBL/GenBank/DDBJ databases">
        <authorList>
            <person name="Mendez C."/>
            <person name="Richter M."/>
            <person name="Ferrer M."/>
            <person name="Sanchez J."/>
        </authorList>
    </citation>
    <scope>NUCLEOTIDE SEQUENCE</scope>
</reference>
<dbReference type="GO" id="GO:0016020">
    <property type="term" value="C:membrane"/>
    <property type="evidence" value="ECO:0007669"/>
    <property type="project" value="GOC"/>
</dbReference>